<dbReference type="Pfam" id="PF05380">
    <property type="entry name" value="Peptidase_A17"/>
    <property type="match status" value="1"/>
</dbReference>
<evidence type="ECO:0000313" key="3">
    <source>
        <dbReference type="Proteomes" id="UP001177023"/>
    </source>
</evidence>
<proteinExistence type="predicted"/>
<reference evidence="2" key="1">
    <citation type="submission" date="2023-06" db="EMBL/GenBank/DDBJ databases">
        <authorList>
            <person name="Delattre M."/>
        </authorList>
    </citation>
    <scope>NUCLEOTIDE SEQUENCE</scope>
    <source>
        <strain evidence="2">AF72</strain>
    </source>
</reference>
<dbReference type="GO" id="GO:0005737">
    <property type="term" value="C:cytoplasm"/>
    <property type="evidence" value="ECO:0007669"/>
    <property type="project" value="UniProtKB-ARBA"/>
</dbReference>
<dbReference type="InterPro" id="IPR001878">
    <property type="entry name" value="Znf_CCHC"/>
</dbReference>
<dbReference type="PROSITE" id="PS00141">
    <property type="entry name" value="ASP_PROTEASE"/>
    <property type="match status" value="1"/>
</dbReference>
<evidence type="ECO:0000313" key="2">
    <source>
        <dbReference type="EMBL" id="CAJ0571145.1"/>
    </source>
</evidence>
<dbReference type="InterPro" id="IPR043502">
    <property type="entry name" value="DNA/RNA_pol_sf"/>
</dbReference>
<protein>
    <recommendedName>
        <fullName evidence="1">CCHC-type domain-containing protein</fullName>
    </recommendedName>
</protein>
<sequence length="1120" mass="124409">MSTAGLQSSWTKAARSWTSKMEEAQPLLAEMKEKLLGPDHNGRADAENFFYDLDAAATKYKAKHLSVEARWMTHIANVADDVARAVYEGYKAVYEKLTRIKSPGESPADALRPLDHLTGLIQQGRHLDLDPNNLAIHMAVEASMPRWMDNLLTSARLSAPEWDTTTQANWPLSRSLGPLRLRLRSDSGQHPATPKARRPKEPPLCFLCQKSAHWAAECPDNPTLEARRLLCLQQGLRKGHDTATSRSAVFPCRNCRDHDHHALFCPKPRRPPDASTASVAVTEEITVRTTPDTTASAQQSSGSSRPHLMVAPVRVRHPTSGQEAQTWALLDSGSNRSYASTELQEALGLQSLGQESLTVNVFGGGKVERVFCRAEMELLLDDGTLKVETYCAGAQLVGAPLSTQLLDDRRPIRKAKIVSKTVLPSLLLGAPAFWRIVRGRSDSRHHPEHWIIDTGSDDELAWEAFRRTVAFDGQRYVVSLPRKLPLHPLQSYLGLAVTRLCSLLNKPDPQKRRAIREAVRSQIDTWLDEGKIEVVPADEVETPKYGEAVYHPPRPISGARPWAPPSYGPVHNASASARGHGSLNDALYRGPVILPELLGMWLRFRSYSYVAIGDIRAAFLQLALHLADRDLLRFLAPKDWNRPCGWDNLVHYRFLRVNFGLVCAAFLLAACHWIHFQAGEHPFDHAALSNSYVDNFMAVDDTLPGAIARIEHYRFSLSRACMELRDIVSSDADTNRRLYPRANADQCMLGTKWNTTEDVIILVFHPILPDASATKRSVASTIARHFDPSGLLSPALVAFMEIIRLLGELHLGWDDPLPPAVQQLLAASNRSHGVECTDPVEFRLPRTVLPRPLPDADVVLHVFVDASKVALGVCCYLTLRHCAHEPRLLMAKSRLAPPNATIPRLELSACSLGTRVARNVVKEGRPISECRIWTDSSAVLGWLAGSLEGRPSFVSARIDEIWQFRSTFGHISTEQNPADLASRGLHASLLRDNSLWWHDPGWLATSESDWPTPRFPYVEINPDAHPPKKPQPAPQLKPWEIVGKQDEGYAAHAVPCTSSAEAPPDQTMDVTRFSSLNRLLDATIRFLLVLVCGSVPPRSAAVASFRDKYWLLPRACRCAA</sequence>
<dbReference type="InterPro" id="IPR036875">
    <property type="entry name" value="Znf_CCHC_sf"/>
</dbReference>
<dbReference type="AlphaFoldDB" id="A0AA36CML7"/>
<dbReference type="InterPro" id="IPR008042">
    <property type="entry name" value="Retrotrans_Pao"/>
</dbReference>
<name>A0AA36CML7_9BILA</name>
<dbReference type="GO" id="GO:0004190">
    <property type="term" value="F:aspartic-type endopeptidase activity"/>
    <property type="evidence" value="ECO:0007669"/>
    <property type="project" value="InterPro"/>
</dbReference>
<dbReference type="SMART" id="SM00343">
    <property type="entry name" value="ZnF_C2HC"/>
    <property type="match status" value="2"/>
</dbReference>
<dbReference type="SUPFAM" id="SSF56672">
    <property type="entry name" value="DNA/RNA polymerases"/>
    <property type="match status" value="1"/>
</dbReference>
<evidence type="ECO:0000259" key="1">
    <source>
        <dbReference type="SMART" id="SM00343"/>
    </source>
</evidence>
<feature type="non-terminal residue" evidence="2">
    <location>
        <position position="1120"/>
    </location>
</feature>
<dbReference type="PANTHER" id="PTHR47331">
    <property type="entry name" value="PHD-TYPE DOMAIN-CONTAINING PROTEIN"/>
    <property type="match status" value="1"/>
</dbReference>
<gene>
    <name evidence="2" type="ORF">MSPICULIGERA_LOCUS9568</name>
</gene>
<keyword evidence="3" id="KW-1185">Reference proteome</keyword>
<feature type="domain" description="CCHC-type" evidence="1">
    <location>
        <begin position="251"/>
        <end position="267"/>
    </location>
</feature>
<accession>A0AA36CML7</accession>
<dbReference type="EMBL" id="CATQJA010002542">
    <property type="protein sequence ID" value="CAJ0571145.1"/>
    <property type="molecule type" value="Genomic_DNA"/>
</dbReference>
<dbReference type="PANTHER" id="PTHR47331:SF1">
    <property type="entry name" value="GAG-LIKE PROTEIN"/>
    <property type="match status" value="1"/>
</dbReference>
<organism evidence="2 3">
    <name type="scientific">Mesorhabditis spiculigera</name>
    <dbReference type="NCBI Taxonomy" id="96644"/>
    <lineage>
        <taxon>Eukaryota</taxon>
        <taxon>Metazoa</taxon>
        <taxon>Ecdysozoa</taxon>
        <taxon>Nematoda</taxon>
        <taxon>Chromadorea</taxon>
        <taxon>Rhabditida</taxon>
        <taxon>Rhabditina</taxon>
        <taxon>Rhabditomorpha</taxon>
        <taxon>Rhabditoidea</taxon>
        <taxon>Rhabditidae</taxon>
        <taxon>Mesorhabditinae</taxon>
        <taxon>Mesorhabditis</taxon>
    </lineage>
</organism>
<comment type="caution">
    <text evidence="2">The sequence shown here is derived from an EMBL/GenBank/DDBJ whole genome shotgun (WGS) entry which is preliminary data.</text>
</comment>
<dbReference type="GO" id="GO:0003676">
    <property type="term" value="F:nucleic acid binding"/>
    <property type="evidence" value="ECO:0007669"/>
    <property type="project" value="InterPro"/>
</dbReference>
<dbReference type="SUPFAM" id="SSF57756">
    <property type="entry name" value="Retrovirus zinc finger-like domains"/>
    <property type="match status" value="1"/>
</dbReference>
<dbReference type="GO" id="GO:0008270">
    <property type="term" value="F:zinc ion binding"/>
    <property type="evidence" value="ECO:0007669"/>
    <property type="project" value="InterPro"/>
</dbReference>
<dbReference type="InterPro" id="IPR001969">
    <property type="entry name" value="Aspartic_peptidase_AS"/>
</dbReference>
<dbReference type="GO" id="GO:0019899">
    <property type="term" value="F:enzyme binding"/>
    <property type="evidence" value="ECO:0007669"/>
    <property type="project" value="UniProtKB-ARBA"/>
</dbReference>
<feature type="domain" description="CCHC-type" evidence="1">
    <location>
        <begin position="204"/>
        <end position="220"/>
    </location>
</feature>
<dbReference type="GO" id="GO:0006508">
    <property type="term" value="P:proteolysis"/>
    <property type="evidence" value="ECO:0007669"/>
    <property type="project" value="InterPro"/>
</dbReference>
<dbReference type="Gene3D" id="4.10.60.10">
    <property type="entry name" value="Zinc finger, CCHC-type"/>
    <property type="match status" value="1"/>
</dbReference>
<dbReference type="Proteomes" id="UP001177023">
    <property type="component" value="Unassembled WGS sequence"/>
</dbReference>